<feature type="compositionally biased region" description="Polar residues" evidence="2">
    <location>
        <begin position="550"/>
        <end position="573"/>
    </location>
</feature>
<keyword evidence="3" id="KW-1133">Transmembrane helix</keyword>
<gene>
    <name evidence="5" type="ORF">FOJ82_11095</name>
</gene>
<dbReference type="Proteomes" id="UP000317638">
    <property type="component" value="Unassembled WGS sequence"/>
</dbReference>
<evidence type="ECO:0000313" key="6">
    <source>
        <dbReference type="Proteomes" id="UP000317638"/>
    </source>
</evidence>
<name>A0A553JZB4_9ACTN</name>
<feature type="transmembrane region" description="Helical" evidence="3">
    <location>
        <begin position="185"/>
        <end position="209"/>
    </location>
</feature>
<feature type="transmembrane region" description="Helical" evidence="3">
    <location>
        <begin position="111"/>
        <end position="131"/>
    </location>
</feature>
<dbReference type="Gene3D" id="3.40.630.190">
    <property type="entry name" value="LCP protein"/>
    <property type="match status" value="1"/>
</dbReference>
<dbReference type="EMBL" id="VKKG01000004">
    <property type="protein sequence ID" value="TRY17808.1"/>
    <property type="molecule type" value="Genomic_DNA"/>
</dbReference>
<organism evidence="5 6">
    <name type="scientific">Tessaracoccus rhinocerotis</name>
    <dbReference type="NCBI Taxonomy" id="1689449"/>
    <lineage>
        <taxon>Bacteria</taxon>
        <taxon>Bacillati</taxon>
        <taxon>Actinomycetota</taxon>
        <taxon>Actinomycetes</taxon>
        <taxon>Propionibacteriales</taxon>
        <taxon>Propionibacteriaceae</taxon>
        <taxon>Tessaracoccus</taxon>
    </lineage>
</organism>
<dbReference type="NCBIfam" id="TIGR00350">
    <property type="entry name" value="lytR_cpsA_psr"/>
    <property type="match status" value="1"/>
</dbReference>
<evidence type="ECO:0000256" key="2">
    <source>
        <dbReference type="SAM" id="MobiDB-lite"/>
    </source>
</evidence>
<feature type="region of interest" description="Disordered" evidence="2">
    <location>
        <begin position="1"/>
        <end position="80"/>
    </location>
</feature>
<proteinExistence type="inferred from homology"/>
<comment type="caution">
    <text evidence="5">The sequence shown here is derived from an EMBL/GenBank/DDBJ whole genome shotgun (WGS) entry which is preliminary data.</text>
</comment>
<feature type="compositionally biased region" description="Low complexity" evidence="2">
    <location>
        <begin position="529"/>
        <end position="547"/>
    </location>
</feature>
<sequence>MNDEPKPSRPRRALPPSDEALSSGVGDLYGPVFRPAASPQPPRAQRSAPEPEPEPRPTPKPTPRVDDAPTVVRAPHPAKEPSLRRSIALTALSTVLPGAGLLGARSGTAKVVGAVVPLAFLGTIAAIGWSAFSNLGNFAGFAVDPAQLRRISLVLVAIGLVWVALIAGTHLLTRPKGLGPSKRTTGAVAVTVLSLVISAPVAVAARYSFDQQKLVETVFADEAEVTSSSRPTIAVEEDNPWEGHPRLNILLLGADGAKARSDENGIRTDTIMVASINTSTGATDIVQIPRNLQYAPFPEGSELAELFPDGFRGEGDPAEWFINALWHTVEDSPWYSEVLQGQTYRGAEALKQGVEGITGLKVDYFVLLDIDGVQRLINAMGGVTVNINDRLPIGGDSSGRRPTGYLEPGPDQHLNGYEAMWYARSRLESSDYDRMARQSCLVNAIIKQANPATMLTSYEAIAAAGADMVMTDIPQQVLQPLVELSLVVKDAEIERLVFAPGKNGYDYANPDFETMRESVEEAISDDEPSQAPSTPASTAEASPSDEPTQSEEPGQSESPTAQPTFVDGSQSVSDACAYNPK</sequence>
<accession>A0A553JZB4</accession>
<feature type="transmembrane region" description="Helical" evidence="3">
    <location>
        <begin position="151"/>
        <end position="173"/>
    </location>
</feature>
<dbReference type="PANTHER" id="PTHR33392:SF6">
    <property type="entry name" value="POLYISOPRENYL-TEICHOIC ACID--PEPTIDOGLYCAN TEICHOIC ACID TRANSFERASE TAGU"/>
    <property type="match status" value="1"/>
</dbReference>
<dbReference type="RefSeq" id="WP_143938548.1">
    <property type="nucleotide sequence ID" value="NZ_VKKG01000004.1"/>
</dbReference>
<dbReference type="OrthoDB" id="3573673at2"/>
<keyword evidence="3" id="KW-0472">Membrane</keyword>
<keyword evidence="6" id="KW-1185">Reference proteome</keyword>
<comment type="similarity">
    <text evidence="1">Belongs to the LytR/CpsA/Psr (LCP) family.</text>
</comment>
<dbReference type="PANTHER" id="PTHR33392">
    <property type="entry name" value="POLYISOPRENYL-TEICHOIC ACID--PEPTIDOGLYCAN TEICHOIC ACID TRANSFERASE TAGU"/>
    <property type="match status" value="1"/>
</dbReference>
<evidence type="ECO:0000256" key="1">
    <source>
        <dbReference type="ARBA" id="ARBA00006068"/>
    </source>
</evidence>
<dbReference type="Pfam" id="PF03816">
    <property type="entry name" value="LytR_cpsA_psr"/>
    <property type="match status" value="1"/>
</dbReference>
<protein>
    <submittedName>
        <fullName evidence="5">LytR family transcriptional regulator</fullName>
    </submittedName>
</protein>
<dbReference type="InterPro" id="IPR004474">
    <property type="entry name" value="LytR_CpsA_psr"/>
</dbReference>
<evidence type="ECO:0000256" key="3">
    <source>
        <dbReference type="SAM" id="Phobius"/>
    </source>
</evidence>
<evidence type="ECO:0000313" key="5">
    <source>
        <dbReference type="EMBL" id="TRY17808.1"/>
    </source>
</evidence>
<feature type="compositionally biased region" description="Basic and acidic residues" evidence="2">
    <location>
        <begin position="53"/>
        <end position="67"/>
    </location>
</feature>
<feature type="region of interest" description="Disordered" evidence="2">
    <location>
        <begin position="518"/>
        <end position="581"/>
    </location>
</feature>
<feature type="domain" description="Cell envelope-related transcriptional attenuator" evidence="4">
    <location>
        <begin position="267"/>
        <end position="449"/>
    </location>
</feature>
<dbReference type="AlphaFoldDB" id="A0A553JZB4"/>
<dbReference type="InterPro" id="IPR050922">
    <property type="entry name" value="LytR/CpsA/Psr_CW_biosynth"/>
</dbReference>
<reference evidence="5 6" key="1">
    <citation type="submission" date="2019-07" db="EMBL/GenBank/DDBJ databases">
        <authorList>
            <person name="Zhou L.-Y."/>
        </authorList>
    </citation>
    <scope>NUCLEOTIDE SEQUENCE [LARGE SCALE GENOMIC DNA]</scope>
    <source>
        <strain evidence="5 6">YIM 101269</strain>
    </source>
</reference>
<evidence type="ECO:0000259" key="4">
    <source>
        <dbReference type="Pfam" id="PF03816"/>
    </source>
</evidence>
<keyword evidence="3" id="KW-0812">Transmembrane</keyword>